<feature type="transmembrane region" description="Helical" evidence="5">
    <location>
        <begin position="160"/>
        <end position="177"/>
    </location>
</feature>
<evidence type="ECO:0000256" key="1">
    <source>
        <dbReference type="ARBA" id="ARBA00004141"/>
    </source>
</evidence>
<keyword evidence="3 5" id="KW-1133">Transmembrane helix</keyword>
<evidence type="ECO:0000313" key="7">
    <source>
        <dbReference type="EMBL" id="QWZ08220.1"/>
    </source>
</evidence>
<proteinExistence type="predicted"/>
<comment type="subcellular location">
    <subcellularLocation>
        <location evidence="1">Membrane</location>
        <topology evidence="1">Multi-pass membrane protein</topology>
    </subcellularLocation>
</comment>
<dbReference type="GO" id="GO:0140359">
    <property type="term" value="F:ABC-type transporter activity"/>
    <property type="evidence" value="ECO:0007669"/>
    <property type="project" value="InterPro"/>
</dbReference>
<feature type="transmembrane region" description="Helical" evidence="5">
    <location>
        <begin position="184"/>
        <end position="208"/>
    </location>
</feature>
<feature type="transmembrane region" description="Helical" evidence="5">
    <location>
        <begin position="241"/>
        <end position="265"/>
    </location>
</feature>
<name>A0A975SZF1_9ACTN</name>
<keyword evidence="8" id="KW-1185">Reference proteome</keyword>
<feature type="transmembrane region" description="Helical" evidence="5">
    <location>
        <begin position="114"/>
        <end position="140"/>
    </location>
</feature>
<keyword evidence="2 5" id="KW-0812">Transmembrane</keyword>
<sequence length="270" mass="28893">MTAALAYEWTRIRTIRSTYWLSAIAVVFGVGLSFLVSMGLHFSLVSANPPPASELKGVDQGIATQFAVFGVPYFVAYILAMVAVFGWGHEYRHGMIRATLTALGSRTAAWVAKFLVVGAWVVVVALVTALASLLVGWLWLHGDGVPVFTADVWRAVARTLLYTLLFAWLASAFTALVRNQTAALVLLFLWPLAVENVVSVVFSLVPALSEHAEVTRFLPFNAGTRIISQVPGADGAFGSPLSVGAAVVVFGGLTAVAMALSLTLFHRRDA</sequence>
<evidence type="ECO:0000256" key="3">
    <source>
        <dbReference type="ARBA" id="ARBA00022989"/>
    </source>
</evidence>
<feature type="domain" description="ABC-2 type transporter transmembrane" evidence="6">
    <location>
        <begin position="57"/>
        <end position="261"/>
    </location>
</feature>
<dbReference type="InterPro" id="IPR013525">
    <property type="entry name" value="ABC2_TM"/>
</dbReference>
<evidence type="ECO:0000259" key="6">
    <source>
        <dbReference type="Pfam" id="PF12698"/>
    </source>
</evidence>
<dbReference type="Proteomes" id="UP000683575">
    <property type="component" value="Chromosome"/>
</dbReference>
<evidence type="ECO:0000313" key="8">
    <source>
        <dbReference type="Proteomes" id="UP000683575"/>
    </source>
</evidence>
<feature type="transmembrane region" description="Helical" evidence="5">
    <location>
        <begin position="62"/>
        <end position="87"/>
    </location>
</feature>
<dbReference type="EMBL" id="CP077062">
    <property type="protein sequence ID" value="QWZ08220.1"/>
    <property type="molecule type" value="Genomic_DNA"/>
</dbReference>
<protein>
    <submittedName>
        <fullName evidence="7">ABC transporter permease</fullName>
    </submittedName>
</protein>
<dbReference type="GO" id="GO:0016020">
    <property type="term" value="C:membrane"/>
    <property type="evidence" value="ECO:0007669"/>
    <property type="project" value="UniProtKB-SubCell"/>
</dbReference>
<organism evidence="7 8">
    <name type="scientific">Nocardioides panacis</name>
    <dbReference type="NCBI Taxonomy" id="2849501"/>
    <lineage>
        <taxon>Bacteria</taxon>
        <taxon>Bacillati</taxon>
        <taxon>Actinomycetota</taxon>
        <taxon>Actinomycetes</taxon>
        <taxon>Propionibacteriales</taxon>
        <taxon>Nocardioidaceae</taxon>
        <taxon>Nocardioides</taxon>
    </lineage>
</organism>
<dbReference type="KEGG" id="nps:KRR39_23350"/>
<feature type="transmembrane region" description="Helical" evidence="5">
    <location>
        <begin position="20"/>
        <end position="42"/>
    </location>
</feature>
<reference evidence="7" key="1">
    <citation type="submission" date="2021-06" db="EMBL/GenBank/DDBJ databases">
        <title>Complete genome sequence of Nocardioides sp. G188.</title>
        <authorList>
            <person name="Im W.-T."/>
        </authorList>
    </citation>
    <scope>NUCLEOTIDE SEQUENCE</scope>
    <source>
        <strain evidence="7">G188</strain>
    </source>
</reference>
<evidence type="ECO:0000256" key="2">
    <source>
        <dbReference type="ARBA" id="ARBA00022692"/>
    </source>
</evidence>
<dbReference type="RefSeq" id="WP_216939729.1">
    <property type="nucleotide sequence ID" value="NZ_CP077062.1"/>
</dbReference>
<evidence type="ECO:0000256" key="5">
    <source>
        <dbReference type="SAM" id="Phobius"/>
    </source>
</evidence>
<accession>A0A975SZF1</accession>
<keyword evidence="4 5" id="KW-0472">Membrane</keyword>
<gene>
    <name evidence="7" type="ORF">KRR39_23350</name>
</gene>
<dbReference type="AlphaFoldDB" id="A0A975SZF1"/>
<evidence type="ECO:0000256" key="4">
    <source>
        <dbReference type="ARBA" id="ARBA00023136"/>
    </source>
</evidence>
<dbReference type="Pfam" id="PF12698">
    <property type="entry name" value="ABC2_membrane_3"/>
    <property type="match status" value="1"/>
</dbReference>